<feature type="region of interest" description="Disordered" evidence="1">
    <location>
        <begin position="64"/>
        <end position="200"/>
    </location>
</feature>
<evidence type="ECO:0000256" key="1">
    <source>
        <dbReference type="SAM" id="MobiDB-lite"/>
    </source>
</evidence>
<feature type="compositionally biased region" description="Acidic residues" evidence="1">
    <location>
        <begin position="92"/>
        <end position="128"/>
    </location>
</feature>
<feature type="compositionally biased region" description="Acidic residues" evidence="1">
    <location>
        <begin position="135"/>
        <end position="144"/>
    </location>
</feature>
<name>A0AAN6FKZ1_9PEZI</name>
<dbReference type="AlphaFoldDB" id="A0AAN6FKZ1"/>
<protein>
    <submittedName>
        <fullName evidence="2">Uncharacterized protein</fullName>
    </submittedName>
</protein>
<comment type="caution">
    <text evidence="2">The sequence shown here is derived from an EMBL/GenBank/DDBJ whole genome shotgun (WGS) entry which is preliminary data.</text>
</comment>
<dbReference type="Proteomes" id="UP001168146">
    <property type="component" value="Unassembled WGS sequence"/>
</dbReference>
<proteinExistence type="predicted"/>
<dbReference type="EMBL" id="JASUXU010000029">
    <property type="protein sequence ID" value="KAK0319611.1"/>
    <property type="molecule type" value="Genomic_DNA"/>
</dbReference>
<evidence type="ECO:0000313" key="2">
    <source>
        <dbReference type="EMBL" id="KAK0319611.1"/>
    </source>
</evidence>
<accession>A0AAN6FKZ1</accession>
<evidence type="ECO:0000313" key="3">
    <source>
        <dbReference type="Proteomes" id="UP001168146"/>
    </source>
</evidence>
<gene>
    <name evidence="2" type="ORF">LTR82_009316</name>
</gene>
<sequence length="218" mass="23408">MPSETIKAERQAWESTVYDRMPNVLENSLRLQAAVGIPPGARMTADTVAFGDDTLEQASIKVLLPPELGGPGGNPGVTVPESEGDYFSAYGDESESEDDSEDASEDDEDEDEDEEEEEDENDDDDDDVSSASSSEDAEHEIIEEEPARGVRETSPPEVPEILVQPPSAGIQAASRDIAEAVQAGRKRRAEDSAGTELGSVFKRPRVEGEVVDLTGSPE</sequence>
<reference evidence="2" key="1">
    <citation type="submission" date="2021-12" db="EMBL/GenBank/DDBJ databases">
        <title>Black yeast isolated from Biological Soil Crust.</title>
        <authorList>
            <person name="Kurbessoian T."/>
        </authorList>
    </citation>
    <scope>NUCLEOTIDE SEQUENCE</scope>
    <source>
        <strain evidence="2">CCFEE 5208</strain>
    </source>
</reference>
<organism evidence="2 3">
    <name type="scientific">Friedmanniomyces endolithicus</name>
    <dbReference type="NCBI Taxonomy" id="329885"/>
    <lineage>
        <taxon>Eukaryota</taxon>
        <taxon>Fungi</taxon>
        <taxon>Dikarya</taxon>
        <taxon>Ascomycota</taxon>
        <taxon>Pezizomycotina</taxon>
        <taxon>Dothideomycetes</taxon>
        <taxon>Dothideomycetidae</taxon>
        <taxon>Mycosphaerellales</taxon>
        <taxon>Teratosphaeriaceae</taxon>
        <taxon>Friedmanniomyces</taxon>
    </lineage>
</organism>